<comment type="caution">
    <text evidence="15">The sequence shown here is derived from an EMBL/GenBank/DDBJ whole genome shotgun (WGS) entry which is preliminary data.</text>
</comment>
<evidence type="ECO:0000313" key="16">
    <source>
        <dbReference type="Proteomes" id="UP000252387"/>
    </source>
</evidence>
<evidence type="ECO:0000256" key="1">
    <source>
        <dbReference type="ARBA" id="ARBA00004459"/>
    </source>
</evidence>
<keyword evidence="11 13" id="KW-0998">Cell outer membrane</keyword>
<evidence type="ECO:0000256" key="8">
    <source>
        <dbReference type="ARBA" id="ARBA00023136"/>
    </source>
</evidence>
<keyword evidence="12 13" id="KW-0449">Lipoprotein</keyword>
<keyword evidence="5 13" id="KW-0813">Transport</keyword>
<comment type="function">
    <text evidence="13">Plays a critical role in the incorporation of lipoproteins in the outer membrane after they are released by the LolA protein.</text>
</comment>
<evidence type="ECO:0000256" key="3">
    <source>
        <dbReference type="ARBA" id="ARBA00011245"/>
    </source>
</evidence>
<evidence type="ECO:0000256" key="9">
    <source>
        <dbReference type="ARBA" id="ARBA00023139"/>
    </source>
</evidence>
<dbReference type="RefSeq" id="WP_114344435.1">
    <property type="nucleotide sequence ID" value="NZ_QFWQ01000008.1"/>
</dbReference>
<keyword evidence="16" id="KW-1185">Reference proteome</keyword>
<evidence type="ECO:0000256" key="4">
    <source>
        <dbReference type="ARBA" id="ARBA00016202"/>
    </source>
</evidence>
<accession>A0A368KAW9</accession>
<dbReference type="InterPro" id="IPR029046">
    <property type="entry name" value="LolA/LolB/LppX"/>
</dbReference>
<feature type="chain" id="PRO_5016645992" description="Outer-membrane lipoprotein LolB" evidence="14">
    <location>
        <begin position="22"/>
        <end position="203"/>
    </location>
</feature>
<comment type="subunit">
    <text evidence="3 13">Monomer.</text>
</comment>
<sequence>MRRRLRLAAIALPLLLLAACAPPVVRMKGDAGLLDAQRAREQALAHADHWVLQGRLGVSNGRDGGSGSFSWTQDGERYEFVLRGPAISGTNFRLSGGPGGALLEGLEHGPLRGADAEALMRKALGWEVPLRDLRAWVLGLRADSGPAELEFGGNRLPSLLQQDGWVVDYREWDDARRPPLPTKVFAGKPPYKVKLSIESWQFR</sequence>
<evidence type="ECO:0000256" key="13">
    <source>
        <dbReference type="HAMAP-Rule" id="MF_00233"/>
    </source>
</evidence>
<feature type="signal peptide" evidence="14">
    <location>
        <begin position="1"/>
        <end position="21"/>
    </location>
</feature>
<dbReference type="Proteomes" id="UP000252387">
    <property type="component" value="Unassembled WGS sequence"/>
</dbReference>
<comment type="similarity">
    <text evidence="2 13">Belongs to the LolB family.</text>
</comment>
<dbReference type="Pfam" id="PF03550">
    <property type="entry name" value="LolB"/>
    <property type="match status" value="1"/>
</dbReference>
<evidence type="ECO:0000313" key="15">
    <source>
        <dbReference type="EMBL" id="RCS29004.1"/>
    </source>
</evidence>
<dbReference type="HAMAP" id="MF_00233">
    <property type="entry name" value="LolB"/>
    <property type="match status" value="1"/>
</dbReference>
<dbReference type="CDD" id="cd16326">
    <property type="entry name" value="LolB"/>
    <property type="match status" value="1"/>
</dbReference>
<organism evidence="15 16">
    <name type="scientific">Rhodanobacter denitrificans</name>
    <dbReference type="NCBI Taxonomy" id="666685"/>
    <lineage>
        <taxon>Bacteria</taxon>
        <taxon>Pseudomonadati</taxon>
        <taxon>Pseudomonadota</taxon>
        <taxon>Gammaproteobacteria</taxon>
        <taxon>Lysobacterales</taxon>
        <taxon>Rhodanobacteraceae</taxon>
        <taxon>Rhodanobacter</taxon>
    </lineage>
</organism>
<name>A0A368KAW9_9GAMM</name>
<keyword evidence="9 13" id="KW-0564">Palmitate</keyword>
<dbReference type="AlphaFoldDB" id="A0A368KAW9"/>
<evidence type="ECO:0000256" key="10">
    <source>
        <dbReference type="ARBA" id="ARBA00023186"/>
    </source>
</evidence>
<gene>
    <name evidence="13 15" type="primary">lolB</name>
    <name evidence="15" type="ORF">DEO45_13100</name>
</gene>
<evidence type="ECO:0000256" key="5">
    <source>
        <dbReference type="ARBA" id="ARBA00022448"/>
    </source>
</evidence>
<dbReference type="SUPFAM" id="SSF89392">
    <property type="entry name" value="Prokaryotic lipoproteins and lipoprotein localization factors"/>
    <property type="match status" value="1"/>
</dbReference>
<dbReference type="GO" id="GO:0015031">
    <property type="term" value="P:protein transport"/>
    <property type="evidence" value="ECO:0007669"/>
    <property type="project" value="UniProtKB-KW"/>
</dbReference>
<keyword evidence="10 13" id="KW-0143">Chaperone</keyword>
<dbReference type="InterPro" id="IPR004565">
    <property type="entry name" value="OM_lipoprot_LolB"/>
</dbReference>
<comment type="subcellular location">
    <subcellularLocation>
        <location evidence="1 13">Cell outer membrane</location>
        <topology evidence="1 13">Lipid-anchor</topology>
    </subcellularLocation>
</comment>
<evidence type="ECO:0000256" key="6">
    <source>
        <dbReference type="ARBA" id="ARBA00022729"/>
    </source>
</evidence>
<dbReference type="GO" id="GO:0009279">
    <property type="term" value="C:cell outer membrane"/>
    <property type="evidence" value="ECO:0007669"/>
    <property type="project" value="UniProtKB-SubCell"/>
</dbReference>
<reference evidence="15 16" key="1">
    <citation type="submission" date="2018-05" db="EMBL/GenBank/DDBJ databases">
        <title>Draft genome sequence of Rhodanobacter denitrificans Yn1 isolated from gold copper mine.</title>
        <authorList>
            <person name="Yang N."/>
            <person name="Mazhar H.S."/>
            <person name="Rensing C."/>
        </authorList>
    </citation>
    <scope>NUCLEOTIDE SEQUENCE [LARGE SCALE GENOMIC DNA]</scope>
    <source>
        <strain evidence="15 16">Yn1</strain>
    </source>
</reference>
<keyword evidence="7 13" id="KW-0653">Protein transport</keyword>
<evidence type="ECO:0000256" key="14">
    <source>
        <dbReference type="SAM" id="SignalP"/>
    </source>
</evidence>
<keyword evidence="8 13" id="KW-0472">Membrane</keyword>
<evidence type="ECO:0000256" key="11">
    <source>
        <dbReference type="ARBA" id="ARBA00023237"/>
    </source>
</evidence>
<dbReference type="NCBIfam" id="TIGR00548">
    <property type="entry name" value="lolB"/>
    <property type="match status" value="1"/>
</dbReference>
<dbReference type="PROSITE" id="PS51257">
    <property type="entry name" value="PROKAR_LIPOPROTEIN"/>
    <property type="match status" value="1"/>
</dbReference>
<keyword evidence="6 13" id="KW-0732">Signal</keyword>
<evidence type="ECO:0000256" key="12">
    <source>
        <dbReference type="ARBA" id="ARBA00023288"/>
    </source>
</evidence>
<evidence type="ECO:0000256" key="7">
    <source>
        <dbReference type="ARBA" id="ARBA00022927"/>
    </source>
</evidence>
<protein>
    <recommendedName>
        <fullName evidence="4 13">Outer-membrane lipoprotein LolB</fullName>
    </recommendedName>
</protein>
<evidence type="ECO:0000256" key="2">
    <source>
        <dbReference type="ARBA" id="ARBA00009696"/>
    </source>
</evidence>
<proteinExistence type="inferred from homology"/>
<dbReference type="OrthoDB" id="9797618at2"/>
<dbReference type="GO" id="GO:0044874">
    <property type="term" value="P:lipoprotein localization to outer membrane"/>
    <property type="evidence" value="ECO:0007669"/>
    <property type="project" value="UniProtKB-UniRule"/>
</dbReference>
<dbReference type="EMBL" id="QFWQ01000008">
    <property type="protein sequence ID" value="RCS29004.1"/>
    <property type="molecule type" value="Genomic_DNA"/>
</dbReference>
<dbReference type="Gene3D" id="2.50.20.10">
    <property type="entry name" value="Lipoprotein localisation LolA/LolB/LppX"/>
    <property type="match status" value="1"/>
</dbReference>